<organism evidence="3 4">
    <name type="scientific">Macrolepiota fuliginosa MF-IS2</name>
    <dbReference type="NCBI Taxonomy" id="1400762"/>
    <lineage>
        <taxon>Eukaryota</taxon>
        <taxon>Fungi</taxon>
        <taxon>Dikarya</taxon>
        <taxon>Basidiomycota</taxon>
        <taxon>Agaricomycotina</taxon>
        <taxon>Agaricomycetes</taxon>
        <taxon>Agaricomycetidae</taxon>
        <taxon>Agaricales</taxon>
        <taxon>Agaricineae</taxon>
        <taxon>Agaricaceae</taxon>
        <taxon>Macrolepiota</taxon>
    </lineage>
</organism>
<evidence type="ECO:0000256" key="2">
    <source>
        <dbReference type="SAM" id="SignalP"/>
    </source>
</evidence>
<dbReference type="AlphaFoldDB" id="A0A9P5X8P0"/>
<gene>
    <name evidence="3" type="ORF">P691DRAFT_253632</name>
</gene>
<feature type="signal peptide" evidence="2">
    <location>
        <begin position="1"/>
        <end position="22"/>
    </location>
</feature>
<dbReference type="Proteomes" id="UP000807342">
    <property type="component" value="Unassembled WGS sequence"/>
</dbReference>
<keyword evidence="4" id="KW-1185">Reference proteome</keyword>
<comment type="caution">
    <text evidence="3">The sequence shown here is derived from an EMBL/GenBank/DDBJ whole genome shotgun (WGS) entry which is preliminary data.</text>
</comment>
<reference evidence="3" key="1">
    <citation type="submission" date="2020-11" db="EMBL/GenBank/DDBJ databases">
        <authorList>
            <consortium name="DOE Joint Genome Institute"/>
            <person name="Ahrendt S."/>
            <person name="Riley R."/>
            <person name="Andreopoulos W."/>
            <person name="Labutti K."/>
            <person name="Pangilinan J."/>
            <person name="Ruiz-Duenas F.J."/>
            <person name="Barrasa J.M."/>
            <person name="Sanchez-Garcia M."/>
            <person name="Camarero S."/>
            <person name="Miyauchi S."/>
            <person name="Serrano A."/>
            <person name="Linde D."/>
            <person name="Babiker R."/>
            <person name="Drula E."/>
            <person name="Ayuso-Fernandez I."/>
            <person name="Pacheco R."/>
            <person name="Padilla G."/>
            <person name="Ferreira P."/>
            <person name="Barriuso J."/>
            <person name="Kellner H."/>
            <person name="Castanera R."/>
            <person name="Alfaro M."/>
            <person name="Ramirez L."/>
            <person name="Pisabarro A.G."/>
            <person name="Kuo A."/>
            <person name="Tritt A."/>
            <person name="Lipzen A."/>
            <person name="He G."/>
            <person name="Yan M."/>
            <person name="Ng V."/>
            <person name="Cullen D."/>
            <person name="Martin F."/>
            <person name="Rosso M.-N."/>
            <person name="Henrissat B."/>
            <person name="Hibbett D."/>
            <person name="Martinez A.T."/>
            <person name="Grigoriev I.V."/>
        </authorList>
    </citation>
    <scope>NUCLEOTIDE SEQUENCE</scope>
    <source>
        <strain evidence="3">MF-IS2</strain>
    </source>
</reference>
<evidence type="ECO:0000313" key="3">
    <source>
        <dbReference type="EMBL" id="KAF9445724.1"/>
    </source>
</evidence>
<keyword evidence="2" id="KW-0732">Signal</keyword>
<feature type="chain" id="PRO_5040123700" evidence="2">
    <location>
        <begin position="23"/>
        <end position="239"/>
    </location>
</feature>
<evidence type="ECO:0000313" key="4">
    <source>
        <dbReference type="Proteomes" id="UP000807342"/>
    </source>
</evidence>
<proteinExistence type="predicted"/>
<feature type="region of interest" description="Disordered" evidence="1">
    <location>
        <begin position="41"/>
        <end position="74"/>
    </location>
</feature>
<name>A0A9P5X8P0_9AGAR</name>
<evidence type="ECO:0000256" key="1">
    <source>
        <dbReference type="SAM" id="MobiDB-lite"/>
    </source>
</evidence>
<accession>A0A9P5X8P0</accession>
<dbReference type="OrthoDB" id="10684829at2759"/>
<protein>
    <submittedName>
        <fullName evidence="3">Uncharacterized protein</fullName>
    </submittedName>
</protein>
<dbReference type="EMBL" id="MU151284">
    <property type="protein sequence ID" value="KAF9445724.1"/>
    <property type="molecule type" value="Genomic_DNA"/>
</dbReference>
<sequence>MKPGFFCSLLIQPLTAVQVATAQSHLLNLTSKPQLTAPPAQISQVVQRAAAPTQAPQPPPQNQSVLPPQAHHHQPAAFTSHSYSAYSANADTRHRADSMLSGFMMAVIKKLEDLPQLTTDALVPKFTALQNEVDTLKASFSEVKGEVAELKEGVQAVVNTHKASHSATTEALKDFAEKAESLEAFFGESELGYEGDRNRTVMGRLDEIYLALGDVFEKMADHEADGSSVFLCDLRHLGS</sequence>